<name>A0ACC3YZ23_COLTU</name>
<dbReference type="Proteomes" id="UP000805649">
    <property type="component" value="Unassembled WGS sequence"/>
</dbReference>
<gene>
    <name evidence="1" type="ORF">CTRU02_206916</name>
</gene>
<reference evidence="1 2" key="1">
    <citation type="journal article" date="2020" name="Phytopathology">
        <title>Genome Sequence Resources of Colletotrichum truncatum, C. plurivorum, C. musicola, and C. sojae: Four Species Pathogenic to Soybean (Glycine max).</title>
        <authorList>
            <person name="Rogerio F."/>
            <person name="Boufleur T.R."/>
            <person name="Ciampi-Guillardi M."/>
            <person name="Sukno S.A."/>
            <person name="Thon M.R."/>
            <person name="Massola Junior N.S."/>
            <person name="Baroncelli R."/>
        </authorList>
    </citation>
    <scope>NUCLEOTIDE SEQUENCE [LARGE SCALE GENOMIC DNA]</scope>
    <source>
        <strain evidence="1 2">CMES1059</strain>
    </source>
</reference>
<sequence length="179" mass="21070">MRLINVITSKLEWKDDATVSPYAILSHTWGDTEDEITYHDIEPSLHKTGKGRDKFEGCRAQAMKDMHKYVWIDTCCIDKDSKTELDESINSMFAWYEEAQVCYAYLDDVPNKDDANFEERFSKSKWFTRGWTLQELLASERLIFYSQDWQPLGSKIDEELSPIIEKINVHDKRVRQTSE</sequence>
<evidence type="ECO:0000313" key="1">
    <source>
        <dbReference type="EMBL" id="KAL0937185.1"/>
    </source>
</evidence>
<accession>A0ACC3YZ23</accession>
<keyword evidence="2" id="KW-1185">Reference proteome</keyword>
<protein>
    <submittedName>
        <fullName evidence="1">Het domain-containing protein</fullName>
    </submittedName>
</protein>
<dbReference type="EMBL" id="VUJX02000004">
    <property type="protein sequence ID" value="KAL0937185.1"/>
    <property type="molecule type" value="Genomic_DNA"/>
</dbReference>
<proteinExistence type="predicted"/>
<organism evidence="1 2">
    <name type="scientific">Colletotrichum truncatum</name>
    <name type="common">Anthracnose fungus</name>
    <name type="synonym">Colletotrichum capsici</name>
    <dbReference type="NCBI Taxonomy" id="5467"/>
    <lineage>
        <taxon>Eukaryota</taxon>
        <taxon>Fungi</taxon>
        <taxon>Dikarya</taxon>
        <taxon>Ascomycota</taxon>
        <taxon>Pezizomycotina</taxon>
        <taxon>Sordariomycetes</taxon>
        <taxon>Hypocreomycetidae</taxon>
        <taxon>Glomerellales</taxon>
        <taxon>Glomerellaceae</taxon>
        <taxon>Colletotrichum</taxon>
        <taxon>Colletotrichum truncatum species complex</taxon>
    </lineage>
</organism>
<comment type="caution">
    <text evidence="1">The sequence shown here is derived from an EMBL/GenBank/DDBJ whole genome shotgun (WGS) entry which is preliminary data.</text>
</comment>
<evidence type="ECO:0000313" key="2">
    <source>
        <dbReference type="Proteomes" id="UP000805649"/>
    </source>
</evidence>